<evidence type="ECO:0000256" key="7">
    <source>
        <dbReference type="SAM" id="Phobius"/>
    </source>
</evidence>
<reference evidence="9" key="1">
    <citation type="submission" date="2018-05" db="EMBL/GenBank/DDBJ databases">
        <authorList>
            <person name="Lanie J.A."/>
            <person name="Ng W.-L."/>
            <person name="Kazmierczak K.M."/>
            <person name="Andrzejewski T.M."/>
            <person name="Davidsen T.M."/>
            <person name="Wayne K.J."/>
            <person name="Tettelin H."/>
            <person name="Glass J.I."/>
            <person name="Rusch D."/>
            <person name="Podicherti R."/>
            <person name="Tsui H.-C.T."/>
            <person name="Winkler M.E."/>
        </authorList>
    </citation>
    <scope>NUCLEOTIDE SEQUENCE</scope>
</reference>
<accession>A0A381W763</accession>
<evidence type="ECO:0000256" key="5">
    <source>
        <dbReference type="ARBA" id="ARBA00022989"/>
    </source>
</evidence>
<organism evidence="9">
    <name type="scientific">marine metagenome</name>
    <dbReference type="NCBI Taxonomy" id="408172"/>
    <lineage>
        <taxon>unclassified sequences</taxon>
        <taxon>metagenomes</taxon>
        <taxon>ecological metagenomes</taxon>
    </lineage>
</organism>
<gene>
    <name evidence="9" type="ORF">METZ01_LOCUS101156</name>
</gene>
<evidence type="ECO:0000259" key="8">
    <source>
        <dbReference type="PROSITE" id="PS50928"/>
    </source>
</evidence>
<keyword evidence="3" id="KW-1003">Cell membrane</keyword>
<keyword evidence="2" id="KW-0813">Transport</keyword>
<dbReference type="AlphaFoldDB" id="A0A381W763"/>
<feature type="transmembrane region" description="Helical" evidence="7">
    <location>
        <begin position="41"/>
        <end position="66"/>
    </location>
</feature>
<dbReference type="InterPro" id="IPR000515">
    <property type="entry name" value="MetI-like"/>
</dbReference>
<feature type="transmembrane region" description="Helical" evidence="7">
    <location>
        <begin position="78"/>
        <end position="101"/>
    </location>
</feature>
<feature type="domain" description="ABC transmembrane type-1" evidence="8">
    <location>
        <begin position="42"/>
        <end position="232"/>
    </location>
</feature>
<sequence>MVSSSFKHPLDSSIYPPLIVDFKPTLKNYFTIFKKYPMDTYFINSFIVAFFATLISMVLAIPASYGMERLISKNRERVAYMFLTMQLIPPISMVFALFWFASWLGLLGTYWLLVIGYTLWNVPYAIWLTRGFFNTVPIELEEAAFVDGATRLWVLRKIVIPLTKPGIIAATIFIFIGAWNEFTLAFFLTDTSTRTYPTTLGLFVTHQGILWGPMFATATLGVIPIVFIALLIRKHFVSALTLGAVKG</sequence>
<dbReference type="Gene3D" id="1.10.3720.10">
    <property type="entry name" value="MetI-like"/>
    <property type="match status" value="1"/>
</dbReference>
<name>A0A381W763_9ZZZZ</name>
<dbReference type="CDD" id="cd06261">
    <property type="entry name" value="TM_PBP2"/>
    <property type="match status" value="1"/>
</dbReference>
<keyword evidence="5 7" id="KW-1133">Transmembrane helix</keyword>
<feature type="transmembrane region" description="Helical" evidence="7">
    <location>
        <begin position="107"/>
        <end position="127"/>
    </location>
</feature>
<keyword evidence="4 7" id="KW-0812">Transmembrane</keyword>
<evidence type="ECO:0000313" key="9">
    <source>
        <dbReference type="EMBL" id="SVA48302.1"/>
    </source>
</evidence>
<feature type="transmembrane region" description="Helical" evidence="7">
    <location>
        <begin position="208"/>
        <end position="232"/>
    </location>
</feature>
<evidence type="ECO:0000256" key="2">
    <source>
        <dbReference type="ARBA" id="ARBA00022448"/>
    </source>
</evidence>
<evidence type="ECO:0000256" key="6">
    <source>
        <dbReference type="ARBA" id="ARBA00023136"/>
    </source>
</evidence>
<keyword evidence="6 7" id="KW-0472">Membrane</keyword>
<dbReference type="SUPFAM" id="SSF161098">
    <property type="entry name" value="MetI-like"/>
    <property type="match status" value="1"/>
</dbReference>
<evidence type="ECO:0000256" key="4">
    <source>
        <dbReference type="ARBA" id="ARBA00022692"/>
    </source>
</evidence>
<protein>
    <recommendedName>
        <fullName evidence="8">ABC transmembrane type-1 domain-containing protein</fullName>
    </recommendedName>
</protein>
<dbReference type="InterPro" id="IPR035906">
    <property type="entry name" value="MetI-like_sf"/>
</dbReference>
<dbReference type="Pfam" id="PF00528">
    <property type="entry name" value="BPD_transp_1"/>
    <property type="match status" value="1"/>
</dbReference>
<dbReference type="PROSITE" id="PS50928">
    <property type="entry name" value="ABC_TM1"/>
    <property type="match status" value="1"/>
</dbReference>
<proteinExistence type="predicted"/>
<dbReference type="GO" id="GO:0005886">
    <property type="term" value="C:plasma membrane"/>
    <property type="evidence" value="ECO:0007669"/>
    <property type="project" value="UniProtKB-SubCell"/>
</dbReference>
<comment type="subcellular location">
    <subcellularLocation>
        <location evidence="1">Cell membrane</location>
        <topology evidence="1">Multi-pass membrane protein</topology>
    </subcellularLocation>
</comment>
<evidence type="ECO:0000256" key="1">
    <source>
        <dbReference type="ARBA" id="ARBA00004651"/>
    </source>
</evidence>
<dbReference type="EMBL" id="UINC01010899">
    <property type="protein sequence ID" value="SVA48302.1"/>
    <property type="molecule type" value="Genomic_DNA"/>
</dbReference>
<dbReference type="InterPro" id="IPR050901">
    <property type="entry name" value="BP-dep_ABC_trans_perm"/>
</dbReference>
<dbReference type="GO" id="GO:0055085">
    <property type="term" value="P:transmembrane transport"/>
    <property type="evidence" value="ECO:0007669"/>
    <property type="project" value="InterPro"/>
</dbReference>
<evidence type="ECO:0000256" key="3">
    <source>
        <dbReference type="ARBA" id="ARBA00022475"/>
    </source>
</evidence>
<dbReference type="PANTHER" id="PTHR32243">
    <property type="entry name" value="MALTOSE TRANSPORT SYSTEM PERMEASE-RELATED"/>
    <property type="match status" value="1"/>
</dbReference>
<dbReference type="PANTHER" id="PTHR32243:SF18">
    <property type="entry name" value="INNER MEMBRANE ABC TRANSPORTER PERMEASE PROTEIN YCJP"/>
    <property type="match status" value="1"/>
</dbReference>
<feature type="transmembrane region" description="Helical" evidence="7">
    <location>
        <begin position="166"/>
        <end position="188"/>
    </location>
</feature>